<dbReference type="Pfam" id="PF09803">
    <property type="entry name" value="Pet100"/>
    <property type="match status" value="1"/>
</dbReference>
<dbReference type="InterPro" id="IPR018625">
    <property type="entry name" value="Pet100"/>
</dbReference>
<evidence type="ECO:0000256" key="1">
    <source>
        <dbReference type="SAM" id="Phobius"/>
    </source>
</evidence>
<reference evidence="2 3" key="1">
    <citation type="journal article" date="2021" name="Hortic Res">
        <title>The domestication of Cucurbita argyrosperma as revealed by the genome of its wild relative.</title>
        <authorList>
            <person name="Barrera-Redondo J."/>
            <person name="Sanchez-de la Vega G."/>
            <person name="Aguirre-Liguori J.A."/>
            <person name="Castellanos-Morales G."/>
            <person name="Gutierrez-Guerrero Y.T."/>
            <person name="Aguirre-Dugua X."/>
            <person name="Aguirre-Planter E."/>
            <person name="Tenaillon M.I."/>
            <person name="Lira-Saade R."/>
            <person name="Eguiarte L.E."/>
        </authorList>
    </citation>
    <scope>NUCLEOTIDE SEQUENCE [LARGE SCALE GENOMIC DNA]</scope>
    <source>
        <strain evidence="2">JBR-2021</strain>
    </source>
</reference>
<name>A0AAV6M475_9ROSI</name>
<keyword evidence="3" id="KW-1185">Reference proteome</keyword>
<organism evidence="2 3">
    <name type="scientific">Cucurbita argyrosperma subsp. sororia</name>
    <dbReference type="NCBI Taxonomy" id="37648"/>
    <lineage>
        <taxon>Eukaryota</taxon>
        <taxon>Viridiplantae</taxon>
        <taxon>Streptophyta</taxon>
        <taxon>Embryophyta</taxon>
        <taxon>Tracheophyta</taxon>
        <taxon>Spermatophyta</taxon>
        <taxon>Magnoliopsida</taxon>
        <taxon>eudicotyledons</taxon>
        <taxon>Gunneridae</taxon>
        <taxon>Pentapetalae</taxon>
        <taxon>rosids</taxon>
        <taxon>fabids</taxon>
        <taxon>Cucurbitales</taxon>
        <taxon>Cucurbitaceae</taxon>
        <taxon>Cucurbiteae</taxon>
        <taxon>Cucurbita</taxon>
    </lineage>
</organism>
<protein>
    <submittedName>
        <fullName evidence="2">Uncharacterized protein</fullName>
    </submittedName>
</protein>
<evidence type="ECO:0000313" key="2">
    <source>
        <dbReference type="EMBL" id="KAG6574950.1"/>
    </source>
</evidence>
<evidence type="ECO:0000313" key="3">
    <source>
        <dbReference type="Proteomes" id="UP000685013"/>
    </source>
</evidence>
<comment type="caution">
    <text evidence="2">The sequence shown here is derived from an EMBL/GenBank/DDBJ whole genome shotgun (WGS) entry which is preliminary data.</text>
</comment>
<dbReference type="Proteomes" id="UP000685013">
    <property type="component" value="Chromosome 17"/>
</dbReference>
<sequence length="95" mass="10660">MSSIGTSKGILEIAKFGIYVTIPIFLMYTFANNSKNLQKFIGKSYIVTTFADDMWSNYESAFEVERARKAINNPEKGLVTQVESAETCTLTIFKS</sequence>
<keyword evidence="1" id="KW-0472">Membrane</keyword>
<keyword evidence="1" id="KW-0812">Transmembrane</keyword>
<feature type="transmembrane region" description="Helical" evidence="1">
    <location>
        <begin position="13"/>
        <end position="31"/>
    </location>
</feature>
<keyword evidence="1" id="KW-1133">Transmembrane helix</keyword>
<dbReference type="EMBL" id="JAGKQH010000017">
    <property type="protein sequence ID" value="KAG6574950.1"/>
    <property type="molecule type" value="Genomic_DNA"/>
</dbReference>
<gene>
    <name evidence="2" type="ORF">SDJN03_25589</name>
</gene>
<dbReference type="GO" id="GO:0005739">
    <property type="term" value="C:mitochondrion"/>
    <property type="evidence" value="ECO:0007669"/>
    <property type="project" value="InterPro"/>
</dbReference>
<proteinExistence type="predicted"/>
<dbReference type="GO" id="GO:0033617">
    <property type="term" value="P:mitochondrial respiratory chain complex IV assembly"/>
    <property type="evidence" value="ECO:0007669"/>
    <property type="project" value="InterPro"/>
</dbReference>
<accession>A0AAV6M475</accession>
<dbReference type="PANTHER" id="PTHR35700">
    <property type="entry name" value="OS07G0181800 PROTEIN"/>
    <property type="match status" value="1"/>
</dbReference>
<feature type="non-terminal residue" evidence="2">
    <location>
        <position position="1"/>
    </location>
</feature>
<dbReference type="PANTHER" id="PTHR35700:SF3">
    <property type="entry name" value="GENOME ASSEMBLY, CHROMOSOME: A08"/>
    <property type="match status" value="1"/>
</dbReference>
<dbReference type="AlphaFoldDB" id="A0AAV6M475"/>